<feature type="compositionally biased region" description="Acidic residues" evidence="1">
    <location>
        <begin position="2507"/>
        <end position="2517"/>
    </location>
</feature>
<feature type="region of interest" description="Disordered" evidence="1">
    <location>
        <begin position="2052"/>
        <end position="2074"/>
    </location>
</feature>
<feature type="compositionally biased region" description="Low complexity" evidence="1">
    <location>
        <begin position="915"/>
        <end position="940"/>
    </location>
</feature>
<feature type="compositionally biased region" description="Low complexity" evidence="1">
    <location>
        <begin position="888"/>
        <end position="901"/>
    </location>
</feature>
<feature type="compositionally biased region" description="Polar residues" evidence="1">
    <location>
        <begin position="2992"/>
        <end position="3003"/>
    </location>
</feature>
<organism evidence="3 4">
    <name type="scientific">Cyclocybe aegerita</name>
    <name type="common">Black poplar mushroom</name>
    <name type="synonym">Agrocybe aegerita</name>
    <dbReference type="NCBI Taxonomy" id="1973307"/>
    <lineage>
        <taxon>Eukaryota</taxon>
        <taxon>Fungi</taxon>
        <taxon>Dikarya</taxon>
        <taxon>Basidiomycota</taxon>
        <taxon>Agaricomycotina</taxon>
        <taxon>Agaricomycetes</taxon>
        <taxon>Agaricomycetidae</taxon>
        <taxon>Agaricales</taxon>
        <taxon>Agaricineae</taxon>
        <taxon>Bolbitiaceae</taxon>
        <taxon>Cyclocybe</taxon>
    </lineage>
</organism>
<dbReference type="EMBL" id="CACVBS010000042">
    <property type="protein sequence ID" value="CAA7263951.1"/>
    <property type="molecule type" value="Genomic_DNA"/>
</dbReference>
<feature type="region of interest" description="Disordered" evidence="1">
    <location>
        <begin position="1537"/>
        <end position="1590"/>
    </location>
</feature>
<dbReference type="OrthoDB" id="3362494at2759"/>
<evidence type="ECO:0000259" key="2">
    <source>
        <dbReference type="Pfam" id="PF08101"/>
    </source>
</evidence>
<feature type="compositionally biased region" description="Polar residues" evidence="1">
    <location>
        <begin position="2876"/>
        <end position="2885"/>
    </location>
</feature>
<protein>
    <recommendedName>
        <fullName evidence="2">Meiotically up-regulated protein Msb1/Mug8 domain-containing protein</fullName>
    </recommendedName>
</protein>
<reference evidence="3 4" key="1">
    <citation type="submission" date="2020-01" db="EMBL/GenBank/DDBJ databases">
        <authorList>
            <person name="Gupta K D."/>
        </authorList>
    </citation>
    <scope>NUCLEOTIDE SEQUENCE [LARGE SCALE GENOMIC DNA]</scope>
</reference>
<feature type="compositionally biased region" description="Polar residues" evidence="1">
    <location>
        <begin position="2760"/>
        <end position="2779"/>
    </location>
</feature>
<evidence type="ECO:0000313" key="4">
    <source>
        <dbReference type="Proteomes" id="UP000467700"/>
    </source>
</evidence>
<feature type="compositionally biased region" description="Basic residues" evidence="1">
    <location>
        <begin position="566"/>
        <end position="575"/>
    </location>
</feature>
<feature type="region of interest" description="Disordered" evidence="1">
    <location>
        <begin position="834"/>
        <end position="940"/>
    </location>
</feature>
<feature type="region of interest" description="Disordered" evidence="1">
    <location>
        <begin position="3042"/>
        <end position="3061"/>
    </location>
</feature>
<feature type="compositionally biased region" description="Basic and acidic residues" evidence="1">
    <location>
        <begin position="839"/>
        <end position="861"/>
    </location>
</feature>
<feature type="compositionally biased region" description="Polar residues" evidence="1">
    <location>
        <begin position="2053"/>
        <end position="2074"/>
    </location>
</feature>
<feature type="region of interest" description="Disordered" evidence="1">
    <location>
        <begin position="2464"/>
        <end position="2549"/>
    </location>
</feature>
<feature type="compositionally biased region" description="Low complexity" evidence="1">
    <location>
        <begin position="2934"/>
        <end position="2950"/>
    </location>
</feature>
<feature type="region of interest" description="Disordered" evidence="1">
    <location>
        <begin position="682"/>
        <end position="806"/>
    </location>
</feature>
<feature type="compositionally biased region" description="Low complexity" evidence="1">
    <location>
        <begin position="2730"/>
        <end position="2749"/>
    </location>
</feature>
<dbReference type="InterPro" id="IPR012965">
    <property type="entry name" value="Msb1/Mug8_dom"/>
</dbReference>
<feature type="compositionally biased region" description="Basic and acidic residues" evidence="1">
    <location>
        <begin position="764"/>
        <end position="806"/>
    </location>
</feature>
<sequence>MHSFLSKVFGRKKDDRDASPPMLAPGELLDGKFEAVSPNVSPSATHFLELDQKANGKDKERGRDAALPLFKANKSRPSSPEVNTRKLDTLPHLSLNFADLKAQSAYFFDTDPDAHILLTDAVIGQRRLNPMEALVLIRACSQAIVARGLETLGIMHPHWYSASPDIQRRLISQFIHSLDAHSPETALSAVSPSPISNFESELNFTRDPHDVAAVLRWGLRHVQLEGDSFGTDDGWYKAFLDAEAAADYPPKAFSEILAPKLPPAHLELLTATLEIISSLAPLAEANSTSGSKLSKIFGLWLLTARHVEEKDDWKTFYARWERTGRMLEHLFLCRIRDESTDQRMPIRLLELVRKYPYTQGLSPPTTDLQLLPRPRFTTSIHDALFVRIEIELASFKRKPKTKVHPVDLLADAFSTKVEEGEYAEVWAKVIAASKGGDHPSSLSNIFADETIRFLSLVPDKRKEKDEVKSPTFSLLPSSASPRQRSFSVTETDKSAPIATQHTKPATDPTPITPISPLAIGSDWAQFSTSGFIDVSPAIPPLASTLFDTDLEKTAPPDPPVPLLRTLSRRSSKRAKAPAVEPASLPRKSTESSTTAAQVEPDPQVLVRATNLHIVQLDEAFIDFWSDALLDPISADSPTFVVCKFKSTLVPELTYGPSGVEVGQLRKTLKWLVLEQVYTLRPPPPPPPVVIPETPVRETARPSSPAQSTSGKRRFNFWNSISRTASSSSDASLKGKKTPKSQNVKVGEMGELIEEEDVKPAKGRKSLDSSRKDKGKAKEEDSKPKEVKPKDEVKVKPEEKTVPKEEQIKDGVSTAAVAAIATGAVAAGAAAAVLSSEGPEVVKTEEAEVEKVVEGDEVKPETVAEVVTTADGTPAQEPAVNEADKAPVEEVAPTPEAAVEAEVPVEDAKPAPEVPQPVEAEAVVPVEDAKPASEVAPPEAEALPVKEIKPLAEAISVDEVKETSEALVIVEASAQEEKPAGEIPVEEDAPASIPTQLQEAIDSDHIVPESTVEETPAVVGEATPAAIQEAPASVDAETKDAEPAVIPETSTLEEAFVPAAVEVTVVEEVAVVPQIAREASADAPTPVEEPAAARLAEEIFAPVEAEIEPVESTVAAPAMAEAPIEIPSVIEEAAGAVPPVVEETSTTVETKVEAPAQEVEAIPVVAAEEDVPIPAVEEAQPEAQPAAEAPAPEAAVVREEVSLVKTEEDIIPSVVEESPTALIDSTPTPEPEVKEVTEVGADVAPVVAEEVVEEVAPAIEEATQVEPQPQPAPIIEIPAIDATIAEVAAPPEAELNVDNIVPASASVPEPAATSKSVAISEVKGPDEQEADVIPAPADEVTGTVETKVDEIVVPVASISEAEVMQAGEPGVEGTPAVVKDVGPVPAAVEEEAQVFTQPEDQEVAEVQAPEAPAQTVEASGNIEEKELVAAPATVEESPPLINDAVAPESKAEDETNETAPGTVPIEDHASGPAVEVYDQAPIEPVSTEALISEETDAVDAEANLDVVAPEVVEVASQVVDEPPLTPAVVGEEAHLPAETVQEAASEEVAQDVSAEEVSLPVDTQPDAPHKPEAPPPGSTAEAIVESSTKAQDISTITDVKQDLGESNVQPIIEPEAPALEVTPETVPDAAPETVEENVGPVPTPLQEETQAITVLQTAQEDVSGLVVATIGEDAFSPTPLSVGEAPVPLVQETHVNVPVSVATEVQDAEREAPPAAEQAVALEPEDAADAAVANATSVKTVEEKTDDAVTQAPQAVDEPEVVSAADAAPVLEANTDAKGFSNEVSVPESDQVSVAEEVVVEVSPAEKGNGVAPVTVAEEKPVAPAAAEDIAEEGIPLQQEAPAPSKPDAQSVVEEAVLQTNLPAVNAEAGTDEITPEVIGSSPTIDEGDAVVLANEVEKAVPAAGAEPTAADITPAGVTISAISGSQGDEASASTEAQASIHSEGVIPDDTLAVEPQVAVEGPSQAVGETDAAVPEAPATVKEPTSQEITPATVGTTTIVDVEQSILAEAEATSQEQPQVIEPEIQAIAVDEHATLTLPEEDDEVVEPQPEIDAQSTTVEEVAPNSASTRKTEIASTISAEPETNVAEPAILSASDVQTHSEIAPILERAAPTQNEPEIGTEDSNKADDPQVHPPALVDTQATVEESVVPQAQLLDEGAAVGEKEIANEISTGEQTWHAEVTQGLSADIAPVKPAIAASSQPQIVDEPASLVAPVVTSDVTASVVEDPAPDGPSAAVEKRVACADVAEPAVDEPNGDKLVTERAGVSPADLDVAPAISETDTASTPGPDEVTPAVEDPQVLADAPEEPGQGISLSGEGKEVDQEAPAVVNETVGQPAVLEAPVAVVVGNAVEETMPAAENQPSPAPDVAPEVVDEAVAAVEEHVEEPAAEPSLPAVENPTAAQPIPEQGVATEEPALVVEEAAVSIVAEDAAPIVDQIHSSLTPQEPTREETVPAETTILEERESRTTADIAEPIPQAIEELPSTTDEPSQTAEEPSSVVQIPTPTPEEVEGSQEGLEEATSAVEELTESVEDVAPTNETTSAIDDLSPAVLESSTVEPLSLPADIPNPTVEEAPAASEAAVILEQPSSEVVLTPEVVHVEVKAEPTQFVDESKPEAEENVPVATSTPLAAAEESTSAVEEPAVEGLASEVLPTVAESASVLEEPVPAVEALPQVIEVTTSVPDHPTFAFETLVGEEANSHKPDTSVELEGAITGPASTTDDLILAQEDSPVPVAEPEAVAVGEPAVAEETPTHDDPNPAHEQTVSEDPTTVEQSTTTPEPQVKAEPAPVQETLVQERTAKLTEETALVIPTADAASSKDEIAVNEPVVAPQFEETKADEEPATIVEESPVLEDNETLGTIPAVIEGLGEDEPVDETTPSPQSIVVSSEPRIEPVSIPSDDSADHLVDLPPVPVIAATPVVLKESIILPFPEPSSPEASSEPAPSNESVAAKDNGLPSAPESVVLSGSTPGPEVALSTSKPAALEKTLDELDSSFSGTEISNGNGHHVSSGDSKAAIAEGAQAPTATNGQAAVEDAPVFLDSAVPESVEDVDVPANGNEYRTTATETLIAPEVATDPETAEKND</sequence>
<feature type="domain" description="Meiotically up-regulated protein Msb1/Mug8" evidence="2">
    <location>
        <begin position="132"/>
        <end position="628"/>
    </location>
</feature>
<feature type="region of interest" description="Disordered" evidence="1">
    <location>
        <begin position="467"/>
        <end position="510"/>
    </location>
</feature>
<comment type="caution">
    <text evidence="3">The sequence shown here is derived from an EMBL/GenBank/DDBJ whole genome shotgun (WGS) entry which is preliminary data.</text>
</comment>
<feature type="region of interest" description="Disordered" evidence="1">
    <location>
        <begin position="2609"/>
        <end position="2640"/>
    </location>
</feature>
<feature type="compositionally biased region" description="Polar residues" evidence="1">
    <location>
        <begin position="470"/>
        <end position="489"/>
    </location>
</feature>
<feature type="region of interest" description="Disordered" evidence="1">
    <location>
        <begin position="2108"/>
        <end position="2132"/>
    </location>
</feature>
<proteinExistence type="predicted"/>
<dbReference type="Gene3D" id="1.10.555.10">
    <property type="entry name" value="Rho GTPase activation protein"/>
    <property type="match status" value="1"/>
</dbReference>
<feature type="region of interest" description="Disordered" evidence="1">
    <location>
        <begin position="2695"/>
        <end position="2790"/>
    </location>
</feature>
<feature type="region of interest" description="Disordered" evidence="1">
    <location>
        <begin position="549"/>
        <end position="598"/>
    </location>
</feature>
<keyword evidence="4" id="KW-1185">Reference proteome</keyword>
<feature type="region of interest" description="Disordered" evidence="1">
    <location>
        <begin position="2929"/>
        <end position="3029"/>
    </location>
</feature>
<feature type="region of interest" description="Disordered" evidence="1">
    <location>
        <begin position="2829"/>
        <end position="2906"/>
    </location>
</feature>
<dbReference type="InterPro" id="IPR008936">
    <property type="entry name" value="Rho_GTPase_activation_prot"/>
</dbReference>
<feature type="region of interest" description="Disordered" evidence="1">
    <location>
        <begin position="2302"/>
        <end position="2324"/>
    </location>
</feature>
<accession>A0A8S0VZQ2</accession>
<feature type="region of interest" description="Disordered" evidence="1">
    <location>
        <begin position="1445"/>
        <end position="1470"/>
    </location>
</feature>
<feature type="region of interest" description="Disordered" evidence="1">
    <location>
        <begin position="1"/>
        <end position="26"/>
    </location>
</feature>
<dbReference type="Proteomes" id="UP000467700">
    <property type="component" value="Unassembled WGS sequence"/>
</dbReference>
<name>A0A8S0VZQ2_CYCAE</name>
<gene>
    <name evidence="3" type="ORF">AAE3_LOCUS6210</name>
</gene>
<feature type="compositionally biased region" description="Low complexity" evidence="1">
    <location>
        <begin position="2629"/>
        <end position="2640"/>
    </location>
</feature>
<evidence type="ECO:0000313" key="3">
    <source>
        <dbReference type="EMBL" id="CAA7263951.1"/>
    </source>
</evidence>
<evidence type="ECO:0000256" key="1">
    <source>
        <dbReference type="SAM" id="MobiDB-lite"/>
    </source>
</evidence>
<feature type="compositionally biased region" description="Polar residues" evidence="1">
    <location>
        <begin position="700"/>
        <end position="709"/>
    </location>
</feature>
<dbReference type="Pfam" id="PF08101">
    <property type="entry name" value="Msb1-Mug8_dom"/>
    <property type="match status" value="1"/>
</dbReference>
<feature type="compositionally biased region" description="Polar residues" evidence="1">
    <location>
        <begin position="2482"/>
        <end position="2502"/>
    </location>
</feature>
<feature type="compositionally biased region" description="Low complexity" evidence="1">
    <location>
        <begin position="719"/>
        <end position="731"/>
    </location>
</feature>